<dbReference type="GO" id="GO:0061504">
    <property type="term" value="P:cyclic threonylcarbamoyladenosine biosynthetic process"/>
    <property type="evidence" value="ECO:0007669"/>
    <property type="project" value="TreeGrafter"/>
</dbReference>
<dbReference type="GO" id="GO:0061503">
    <property type="term" value="F:tRNA threonylcarbamoyladenosine dehydratase"/>
    <property type="evidence" value="ECO:0007669"/>
    <property type="project" value="TreeGrafter"/>
</dbReference>
<dbReference type="PANTHER" id="PTHR43267:SF1">
    <property type="entry name" value="TRNA THREONYLCARBAMOYLADENOSINE DEHYDRATASE"/>
    <property type="match status" value="1"/>
</dbReference>
<feature type="region of interest" description="Disordered" evidence="1">
    <location>
        <begin position="1"/>
        <end position="28"/>
    </location>
</feature>
<protein>
    <submittedName>
        <fullName evidence="3">tRNA threonylcarbamoyladenosine dehydratase</fullName>
        <ecNumber evidence="3">6.1.-.-</ecNumber>
    </submittedName>
</protein>
<dbReference type="KEGG" id="mri:Mal4_03450"/>
<dbReference type="NCBIfam" id="NF006077">
    <property type="entry name" value="PRK08223.1"/>
    <property type="match status" value="1"/>
</dbReference>
<dbReference type="AlphaFoldDB" id="A0A517Z0Q4"/>
<feature type="domain" description="THIF-type NAD/FAD binding fold" evidence="2">
    <location>
        <begin position="40"/>
        <end position="286"/>
    </location>
</feature>
<dbReference type="InterPro" id="IPR045886">
    <property type="entry name" value="ThiF/MoeB/HesA"/>
</dbReference>
<evidence type="ECO:0000259" key="2">
    <source>
        <dbReference type="Pfam" id="PF00899"/>
    </source>
</evidence>
<dbReference type="InterPro" id="IPR000594">
    <property type="entry name" value="ThiF_NAD_FAD-bd"/>
</dbReference>
<organism evidence="3 4">
    <name type="scientific">Maioricimonas rarisocia</name>
    <dbReference type="NCBI Taxonomy" id="2528026"/>
    <lineage>
        <taxon>Bacteria</taxon>
        <taxon>Pseudomonadati</taxon>
        <taxon>Planctomycetota</taxon>
        <taxon>Planctomycetia</taxon>
        <taxon>Planctomycetales</taxon>
        <taxon>Planctomycetaceae</taxon>
        <taxon>Maioricimonas</taxon>
    </lineage>
</organism>
<proteinExistence type="predicted"/>
<dbReference type="Proteomes" id="UP000320496">
    <property type="component" value="Chromosome"/>
</dbReference>
<dbReference type="RefSeq" id="WP_197443992.1">
    <property type="nucleotide sequence ID" value="NZ_CP036275.1"/>
</dbReference>
<evidence type="ECO:0000313" key="4">
    <source>
        <dbReference type="Proteomes" id="UP000320496"/>
    </source>
</evidence>
<dbReference type="EC" id="6.1.-.-" evidence="3"/>
<dbReference type="SUPFAM" id="SSF69572">
    <property type="entry name" value="Activating enzymes of the ubiquitin-like proteins"/>
    <property type="match status" value="1"/>
</dbReference>
<dbReference type="PANTHER" id="PTHR43267">
    <property type="entry name" value="TRNA THREONYLCARBAMOYLADENOSINE DEHYDRATASE"/>
    <property type="match status" value="1"/>
</dbReference>
<dbReference type="GO" id="GO:0008641">
    <property type="term" value="F:ubiquitin-like modifier activating enzyme activity"/>
    <property type="evidence" value="ECO:0007669"/>
    <property type="project" value="InterPro"/>
</dbReference>
<dbReference type="Pfam" id="PF00899">
    <property type="entry name" value="ThiF"/>
    <property type="match status" value="1"/>
</dbReference>
<keyword evidence="3" id="KW-0436">Ligase</keyword>
<name>A0A517Z0Q4_9PLAN</name>
<dbReference type="InterPro" id="IPR035985">
    <property type="entry name" value="Ubiquitin-activating_enz"/>
</dbReference>
<evidence type="ECO:0000256" key="1">
    <source>
        <dbReference type="SAM" id="MobiDB-lite"/>
    </source>
</evidence>
<keyword evidence="4" id="KW-1185">Reference proteome</keyword>
<gene>
    <name evidence="3" type="primary">tcdA</name>
    <name evidence="3" type="ORF">Mal4_03450</name>
</gene>
<evidence type="ECO:0000313" key="3">
    <source>
        <dbReference type="EMBL" id="QDU36062.1"/>
    </source>
</evidence>
<dbReference type="CDD" id="cd01483">
    <property type="entry name" value="E1_enzyme_family"/>
    <property type="match status" value="1"/>
</dbReference>
<sequence>MATTALAGEPQSGSAARDDDASSAGEAHGGSRWTYAEAFCRNAGLISDEEQERLRNARVAIPGMGGVGGQHLVTLARMGVGRFTIADPDTFEVANTNRQSGARLDTLGRSKAEVMAEEALRINPDLDIRVFREPVSADNVDAFLEGADVLLDGIDLYAIDARLILFRAAAERGLYAVTAGPVGFSTAWLTFDPAGMSFDRYFDLTDDMDRVETILAFLLGSSPSATQLAYMDIAYMNFREQTAPSVAASCQLASGVAATEVVKILLDRGGVRCAPYYQQFDAHLGRLICKRLHGGNRHPWQRLKRWWLYRQYRLGRARWTA</sequence>
<dbReference type="EMBL" id="CP036275">
    <property type="protein sequence ID" value="QDU36062.1"/>
    <property type="molecule type" value="Genomic_DNA"/>
</dbReference>
<dbReference type="Gene3D" id="3.40.50.720">
    <property type="entry name" value="NAD(P)-binding Rossmann-like Domain"/>
    <property type="match status" value="1"/>
</dbReference>
<accession>A0A517Z0Q4</accession>
<reference evidence="3 4" key="1">
    <citation type="submission" date="2019-02" db="EMBL/GenBank/DDBJ databases">
        <title>Deep-cultivation of Planctomycetes and their phenomic and genomic characterization uncovers novel biology.</title>
        <authorList>
            <person name="Wiegand S."/>
            <person name="Jogler M."/>
            <person name="Boedeker C."/>
            <person name="Pinto D."/>
            <person name="Vollmers J."/>
            <person name="Rivas-Marin E."/>
            <person name="Kohn T."/>
            <person name="Peeters S.H."/>
            <person name="Heuer A."/>
            <person name="Rast P."/>
            <person name="Oberbeckmann S."/>
            <person name="Bunk B."/>
            <person name="Jeske O."/>
            <person name="Meyerdierks A."/>
            <person name="Storesund J.E."/>
            <person name="Kallscheuer N."/>
            <person name="Luecker S."/>
            <person name="Lage O.M."/>
            <person name="Pohl T."/>
            <person name="Merkel B.J."/>
            <person name="Hornburger P."/>
            <person name="Mueller R.-W."/>
            <person name="Bruemmer F."/>
            <person name="Labrenz M."/>
            <person name="Spormann A.M."/>
            <person name="Op den Camp H."/>
            <person name="Overmann J."/>
            <person name="Amann R."/>
            <person name="Jetten M.S.M."/>
            <person name="Mascher T."/>
            <person name="Medema M.H."/>
            <person name="Devos D.P."/>
            <person name="Kaster A.-K."/>
            <person name="Ovreas L."/>
            <person name="Rohde M."/>
            <person name="Galperin M.Y."/>
            <person name="Jogler C."/>
        </authorList>
    </citation>
    <scope>NUCLEOTIDE SEQUENCE [LARGE SCALE GENOMIC DNA]</scope>
    <source>
        <strain evidence="3 4">Mal4</strain>
    </source>
</reference>